<dbReference type="InterPro" id="IPR002616">
    <property type="entry name" value="tRNA_ribo_trans-like"/>
</dbReference>
<dbReference type="InterPro" id="IPR036511">
    <property type="entry name" value="TGT-like_sf"/>
</dbReference>
<dbReference type="EMBL" id="DRCV01000124">
    <property type="protein sequence ID" value="HDK37924.1"/>
    <property type="molecule type" value="Genomic_DNA"/>
</dbReference>
<feature type="domain" description="tRNA-guanine(15) transglycosylase-like" evidence="1">
    <location>
        <begin position="11"/>
        <end position="43"/>
    </location>
</feature>
<dbReference type="GO" id="GO:0006400">
    <property type="term" value="P:tRNA modification"/>
    <property type="evidence" value="ECO:0007669"/>
    <property type="project" value="InterPro"/>
</dbReference>
<dbReference type="Proteomes" id="UP000885822">
    <property type="component" value="Unassembled WGS sequence"/>
</dbReference>
<protein>
    <submittedName>
        <fullName evidence="2">tRNA guanosine(34) transglycosylase Tgt</fullName>
        <ecNumber evidence="2">2.4.2.29</ecNumber>
    </submittedName>
</protein>
<keyword evidence="2" id="KW-0808">Transferase</keyword>
<dbReference type="AlphaFoldDB" id="A0A831KBQ5"/>
<comment type="caution">
    <text evidence="2">The sequence shown here is derived from an EMBL/GenBank/DDBJ whole genome shotgun (WGS) entry which is preliminary data.</text>
</comment>
<gene>
    <name evidence="2" type="primary">tgt</name>
    <name evidence="2" type="ORF">ENG92_02775</name>
</gene>
<dbReference type="GO" id="GO:0016757">
    <property type="term" value="F:glycosyltransferase activity"/>
    <property type="evidence" value="ECO:0007669"/>
    <property type="project" value="UniProtKB-KW"/>
</dbReference>
<reference evidence="2" key="1">
    <citation type="journal article" date="2020" name="mSystems">
        <title>Genome- and Community-Level Interaction Insights into Carbon Utilization and Element Cycling Functions of Hydrothermarchaeota in Hydrothermal Sediment.</title>
        <authorList>
            <person name="Zhou Z."/>
            <person name="Liu Y."/>
            <person name="Xu W."/>
            <person name="Pan J."/>
            <person name="Luo Z.H."/>
            <person name="Li M."/>
        </authorList>
    </citation>
    <scope>NUCLEOTIDE SEQUENCE [LARGE SCALE GENOMIC DNA]</scope>
    <source>
        <strain evidence="2">HyVt-26</strain>
    </source>
</reference>
<evidence type="ECO:0000259" key="1">
    <source>
        <dbReference type="Pfam" id="PF01702"/>
    </source>
</evidence>
<proteinExistence type="predicted"/>
<name>A0A831KBQ5_9GAMM</name>
<organism evidence="2">
    <name type="scientific">Thiolapillus brandeum</name>
    <dbReference type="NCBI Taxonomy" id="1076588"/>
    <lineage>
        <taxon>Bacteria</taxon>
        <taxon>Pseudomonadati</taxon>
        <taxon>Pseudomonadota</taxon>
        <taxon>Gammaproteobacteria</taxon>
        <taxon>Chromatiales</taxon>
        <taxon>Sedimenticolaceae</taxon>
        <taxon>Thiolapillus</taxon>
    </lineage>
</organism>
<dbReference type="SUPFAM" id="SSF51713">
    <property type="entry name" value="tRNA-guanine transglycosylase"/>
    <property type="match status" value="1"/>
</dbReference>
<sequence>MKFELNHCSVTARQGQLQFERGDIDTPAFMPVGTYGTVKAMTP</sequence>
<dbReference type="Pfam" id="PF01702">
    <property type="entry name" value="TGT"/>
    <property type="match status" value="1"/>
</dbReference>
<feature type="non-terminal residue" evidence="2">
    <location>
        <position position="43"/>
    </location>
</feature>
<accession>A0A831KBQ5</accession>
<keyword evidence="2" id="KW-0328">Glycosyltransferase</keyword>
<dbReference type="EC" id="2.4.2.29" evidence="2"/>
<dbReference type="Gene3D" id="3.20.20.105">
    <property type="entry name" value="Queuine tRNA-ribosyltransferase-like"/>
    <property type="match status" value="1"/>
</dbReference>
<evidence type="ECO:0000313" key="2">
    <source>
        <dbReference type="EMBL" id="HDK37924.1"/>
    </source>
</evidence>